<evidence type="ECO:0000256" key="3">
    <source>
        <dbReference type="ARBA" id="ARBA00022448"/>
    </source>
</evidence>
<dbReference type="AlphaFoldDB" id="W5IJ94"/>
<dbReference type="Proteomes" id="UP000005777">
    <property type="component" value="Unassembled WGS sequence"/>
</dbReference>
<gene>
    <name evidence="12" type="ORF">HMPREF9020_00587</name>
</gene>
<feature type="domain" description="ABC transporter" evidence="11">
    <location>
        <begin position="10"/>
        <end position="283"/>
    </location>
</feature>
<evidence type="ECO:0000256" key="8">
    <source>
        <dbReference type="ARBA" id="ARBA00023136"/>
    </source>
</evidence>
<evidence type="ECO:0000256" key="9">
    <source>
        <dbReference type="SAM" id="MobiDB-lite"/>
    </source>
</evidence>
<dbReference type="Pfam" id="PF02361">
    <property type="entry name" value="CbiQ"/>
    <property type="match status" value="1"/>
</dbReference>
<dbReference type="PROSITE" id="PS00211">
    <property type="entry name" value="ABC_TRANSPORTER_1"/>
    <property type="match status" value="2"/>
</dbReference>
<dbReference type="InterPro" id="IPR003339">
    <property type="entry name" value="ABC/ECF_trnsptr_transmembrane"/>
</dbReference>
<dbReference type="SMART" id="SM00382">
    <property type="entry name" value="AAA"/>
    <property type="match status" value="2"/>
</dbReference>
<dbReference type="PANTHER" id="PTHR43553:SF19">
    <property type="entry name" value="HMP_THIAMINE IMPORT ATP-BINDING PROTEIN YKOD-RELATED"/>
    <property type="match status" value="1"/>
</dbReference>
<dbReference type="RefSeq" id="WP_040590533.1">
    <property type="nucleotide sequence ID" value="NZ_GG770225.1"/>
</dbReference>
<proteinExistence type="inferred from homology"/>
<dbReference type="GO" id="GO:0042626">
    <property type="term" value="F:ATPase-coupled transmembrane transporter activity"/>
    <property type="evidence" value="ECO:0007669"/>
    <property type="project" value="TreeGrafter"/>
</dbReference>
<dbReference type="CDD" id="cd16914">
    <property type="entry name" value="EcfT"/>
    <property type="match status" value="1"/>
</dbReference>
<dbReference type="InterPro" id="IPR050095">
    <property type="entry name" value="ECF_ABC_transporter_ATP-bd"/>
</dbReference>
<evidence type="ECO:0000256" key="4">
    <source>
        <dbReference type="ARBA" id="ARBA00022692"/>
    </source>
</evidence>
<keyword evidence="7 10" id="KW-1133">Transmembrane helix</keyword>
<dbReference type="SUPFAM" id="SSF52540">
    <property type="entry name" value="P-loop containing nucleoside triphosphate hydrolases"/>
    <property type="match status" value="2"/>
</dbReference>
<dbReference type="Pfam" id="PF00005">
    <property type="entry name" value="ABC_tran"/>
    <property type="match status" value="2"/>
</dbReference>
<keyword evidence="5" id="KW-0547">Nucleotide-binding</keyword>
<protein>
    <recommendedName>
        <fullName evidence="11">ABC transporter domain-containing protein</fullName>
    </recommendedName>
</protein>
<comment type="caution">
    <text evidence="12">The sequence shown here is derived from an EMBL/GenBank/DDBJ whole genome shotgun (WGS) entry which is preliminary data.</text>
</comment>
<feature type="compositionally biased region" description="Basic and acidic residues" evidence="9">
    <location>
        <begin position="548"/>
        <end position="569"/>
    </location>
</feature>
<dbReference type="eggNOG" id="COG0619">
    <property type="taxonomic scope" value="Bacteria"/>
</dbReference>
<feature type="compositionally biased region" description="Acidic residues" evidence="9">
    <location>
        <begin position="530"/>
        <end position="539"/>
    </location>
</feature>
<evidence type="ECO:0000256" key="7">
    <source>
        <dbReference type="ARBA" id="ARBA00022989"/>
    </source>
</evidence>
<keyword evidence="6" id="KW-0067">ATP-binding</keyword>
<dbReference type="InterPro" id="IPR027417">
    <property type="entry name" value="P-loop_NTPase"/>
</dbReference>
<evidence type="ECO:0000256" key="6">
    <source>
        <dbReference type="ARBA" id="ARBA00022840"/>
    </source>
</evidence>
<dbReference type="InterPro" id="IPR017871">
    <property type="entry name" value="ABC_transporter-like_CS"/>
</dbReference>
<feature type="transmembrane region" description="Helical" evidence="10">
    <location>
        <begin position="820"/>
        <end position="846"/>
    </location>
</feature>
<evidence type="ECO:0000256" key="2">
    <source>
        <dbReference type="ARBA" id="ARBA00005417"/>
    </source>
</evidence>
<dbReference type="InterPro" id="IPR015856">
    <property type="entry name" value="ABC_transpr_CbiO/EcfA_su"/>
</dbReference>
<dbReference type="GO" id="GO:0016887">
    <property type="term" value="F:ATP hydrolysis activity"/>
    <property type="evidence" value="ECO:0007669"/>
    <property type="project" value="InterPro"/>
</dbReference>
<comment type="similarity">
    <text evidence="2">Belongs to the ABC transporter superfamily.</text>
</comment>
<dbReference type="InterPro" id="IPR003593">
    <property type="entry name" value="AAA+_ATPase"/>
</dbReference>
<organism evidence="12 13">
    <name type="scientific">Scardovia inopinata F0304</name>
    <dbReference type="NCBI Taxonomy" id="641146"/>
    <lineage>
        <taxon>Bacteria</taxon>
        <taxon>Bacillati</taxon>
        <taxon>Actinomycetota</taxon>
        <taxon>Actinomycetes</taxon>
        <taxon>Bifidobacteriales</taxon>
        <taxon>Bifidobacteriaceae</taxon>
        <taxon>Scardovia</taxon>
    </lineage>
</organism>
<evidence type="ECO:0000256" key="10">
    <source>
        <dbReference type="SAM" id="Phobius"/>
    </source>
</evidence>
<dbReference type="GO" id="GO:0043190">
    <property type="term" value="C:ATP-binding cassette (ABC) transporter complex"/>
    <property type="evidence" value="ECO:0007669"/>
    <property type="project" value="TreeGrafter"/>
</dbReference>
<accession>W5IJ94</accession>
<dbReference type="PROSITE" id="PS50893">
    <property type="entry name" value="ABC_TRANSPORTER_2"/>
    <property type="match status" value="2"/>
</dbReference>
<name>W5IJ94_SCAIO</name>
<evidence type="ECO:0000259" key="11">
    <source>
        <dbReference type="PROSITE" id="PS50893"/>
    </source>
</evidence>
<keyword evidence="8 10" id="KW-0472">Membrane</keyword>
<dbReference type="Gene3D" id="3.40.50.300">
    <property type="entry name" value="P-loop containing nucleotide triphosphate hydrolases"/>
    <property type="match status" value="2"/>
</dbReference>
<feature type="transmembrane region" description="Helical" evidence="10">
    <location>
        <begin position="692"/>
        <end position="712"/>
    </location>
</feature>
<dbReference type="GO" id="GO:0005524">
    <property type="term" value="F:ATP binding"/>
    <property type="evidence" value="ECO:0007669"/>
    <property type="project" value="UniProtKB-KW"/>
</dbReference>
<dbReference type="CDD" id="cd03225">
    <property type="entry name" value="ABC_cobalt_CbiO_domain1"/>
    <property type="match status" value="2"/>
</dbReference>
<feature type="transmembrane region" description="Helical" evidence="10">
    <location>
        <begin position="610"/>
        <end position="643"/>
    </location>
</feature>
<comment type="subcellular location">
    <subcellularLocation>
        <location evidence="1">Membrane</location>
        <topology evidence="1">Multi-pass membrane protein</topology>
    </subcellularLocation>
</comment>
<dbReference type="HOGENOM" id="CLU_000604_38_0_11"/>
<feature type="domain" description="ABC transporter" evidence="11">
    <location>
        <begin position="306"/>
        <end position="543"/>
    </location>
</feature>
<keyword evidence="3" id="KW-0813">Transport</keyword>
<feature type="region of interest" description="Disordered" evidence="9">
    <location>
        <begin position="529"/>
        <end position="578"/>
    </location>
</feature>
<evidence type="ECO:0000256" key="1">
    <source>
        <dbReference type="ARBA" id="ARBA00004141"/>
    </source>
</evidence>
<feature type="transmembrane region" description="Helical" evidence="10">
    <location>
        <begin position="650"/>
        <end position="672"/>
    </location>
</feature>
<sequence length="851" mass="92119">MIHGKHSCSIHLDKWGYKPALRREWAVRNLSLTIAPGQRVLLMGASGIGKSTILQAIVGLIGRAGQESKSDSADITNITSKSDESVPGQVRQVSQDEEGGFSQGKVLIDGVPSGQALGRCGFLMQDPDAQTVFQRLADNVAFGPENLGVDRDEITDRVRQNLAMVGLDGLEWHRSVAHLSGGQSQRLALAGVLAMRPDALLLDEPTSMIDPAGADEVRAAVRKVVEEEGSTLVLVEHQADKWLDFADRLIVLGKQAGNTVIVADGDPSEIFRSQADRLDALGLWVPSQFRHQSHAPRPGKKTETVLQTTNLSISHTTTALASNINLTFHQGEITALTGSNGAGKSTLALTMAGLLPPLSGQVQVSRQVQGDLSDSQPIKWTSAQLAPRIQYVFQNPEHQFAASTVKGEILLSLGDKGESASDQADTILSSCQLDQIWDANPYTLSGGEKRRLTVAAALAAQPEILILDEPTFGQDRQTWLQLVDTIRSTAQQGVCIIMVTHDSELLSCLGCRSIFLGTRQDIEKRKIENMEEQSTEEQSLEGQNIERQSIKRQDIEEQDIDGRKSERNQTGEGNASSPSILVTPVQERLEEKKPTSPSAVLASLNPAFRLLGAILICLLMIFSLDLVSASVAVLLVLTALLVIGYGGKRIFATSWIIFLGSLTSALSVSLYGQTWGTVYVHWGILTISQGSLTLAGSTALRIIAVGVPALCLMQGMDPTDLADSLCQQFHFSDRFVYGGLAGMRLFSLMSDDWAALSLSRRSRGIAGKSKIGDSISQSFALLVLSIRRSTALATAMQARGFGSKHKRTHWRQTTLRSWDWVYLVICLLIPLISMISAMAAGTFTFMGHVIG</sequence>
<evidence type="ECO:0000313" key="13">
    <source>
        <dbReference type="Proteomes" id="UP000005777"/>
    </source>
</evidence>
<evidence type="ECO:0000256" key="5">
    <source>
        <dbReference type="ARBA" id="ARBA00022741"/>
    </source>
</evidence>
<dbReference type="eggNOG" id="COG1122">
    <property type="taxonomic scope" value="Bacteria"/>
</dbReference>
<dbReference type="InterPro" id="IPR003439">
    <property type="entry name" value="ABC_transporter-like_ATP-bd"/>
</dbReference>
<evidence type="ECO:0000313" key="12">
    <source>
        <dbReference type="EMBL" id="EFG26957.2"/>
    </source>
</evidence>
<keyword evidence="13" id="KW-1185">Reference proteome</keyword>
<keyword evidence="4 10" id="KW-0812">Transmembrane</keyword>
<reference evidence="12 13" key="1">
    <citation type="submission" date="2012-01" db="EMBL/GenBank/DDBJ databases">
        <title>The Genome Sequence of Scardovia inopinata F0304.</title>
        <authorList>
            <consortium name="The Broad Institute Genome Sequencing Platform"/>
            <person name="Earl A."/>
            <person name="Ward D."/>
            <person name="Feldgarden M."/>
            <person name="Gevers D."/>
            <person name="Izard J."/>
            <person name="Baranova O.V."/>
            <person name="Blanton J.M."/>
            <person name="Tanner A.C."/>
            <person name="Dewhirst F.E."/>
            <person name="Young S.K."/>
            <person name="Zeng Q."/>
            <person name="Gargeya S."/>
            <person name="Fitzgerald M."/>
            <person name="Haas B."/>
            <person name="Abouelleil A."/>
            <person name="Alvarado L."/>
            <person name="Arachchi H.M."/>
            <person name="Berlin A."/>
            <person name="Chapman S.B."/>
            <person name="Gearin G."/>
            <person name="Goldberg J."/>
            <person name="Griggs A."/>
            <person name="Gujja S."/>
            <person name="Hansen M."/>
            <person name="Heiman D."/>
            <person name="Howarth C."/>
            <person name="Larimer J."/>
            <person name="Lui A."/>
            <person name="MacDonald P.J."/>
            <person name="McCowen C."/>
            <person name="Montmayeur A."/>
            <person name="Murphy C."/>
            <person name="Neiman D."/>
            <person name="Pearson M."/>
            <person name="Priest M."/>
            <person name="Roberts A."/>
            <person name="Saif S."/>
            <person name="Shea T."/>
            <person name="Sisk P."/>
            <person name="Stolte C."/>
            <person name="Sykes S."/>
            <person name="Wortman J."/>
            <person name="Nusbaum C."/>
            <person name="Birren B."/>
        </authorList>
    </citation>
    <scope>NUCLEOTIDE SEQUENCE [LARGE SCALE GENOMIC DNA]</scope>
    <source>
        <strain evidence="12 13">F0304</strain>
    </source>
</reference>
<dbReference type="PANTHER" id="PTHR43553">
    <property type="entry name" value="HEAVY METAL TRANSPORTER"/>
    <property type="match status" value="1"/>
</dbReference>
<dbReference type="EMBL" id="ADCX01000003">
    <property type="protein sequence ID" value="EFG26957.2"/>
    <property type="molecule type" value="Genomic_DNA"/>
</dbReference>